<feature type="chain" id="PRO_5009909880" description="PKD domain-containing protein" evidence="1">
    <location>
        <begin position="21"/>
        <end position="485"/>
    </location>
</feature>
<sequence>MRKIIYLSTLIVLTQLNALAQKETAWWHFGFNSGFNFNSLSNVTASDGTIVTDMPESISGPLYTEEGCFTLSTYDGQLLMSSDGRTVYDRNGNVMTNGTGLLGGSSATQSGIVVPKPGSLTQYYIITVPQALAAGGVCYSVADLSLNGGLGEITSKNNVILSGTVYENIAAVPNTNGKDYWLIHRTAQTFYVWAITSAGISATPHQTITSSLITTVTSSYVGEIIVSPDYTKLVTCTWAGYQIISSDFNPATGLISDIKVQSFPLYPFGGSFSSNNKYIYVASGYNGSARAYVNTWDNLRAGVAFTALSNGITNLRRGMDNRLYGTSALASAKPTKNIYVVLNPDDGGTNIKYFPDYLKGTGYLGLPTFAAGFIRIIPKEQPFACTAHNRTYSVEVDLSGGNAPSQLVWNFGDGTPNITQTVNSTQSKYSQVHSYPNSGIYTITITPYKGDGTTIDDITMQANIVNCTLKSNRMTRSELLNSKQQ</sequence>
<dbReference type="InterPro" id="IPR035986">
    <property type="entry name" value="PKD_dom_sf"/>
</dbReference>
<dbReference type="InterPro" id="IPR013783">
    <property type="entry name" value="Ig-like_fold"/>
</dbReference>
<dbReference type="InterPro" id="IPR000601">
    <property type="entry name" value="PKD_dom"/>
</dbReference>
<feature type="domain" description="PKD" evidence="2">
    <location>
        <begin position="404"/>
        <end position="446"/>
    </location>
</feature>
<evidence type="ECO:0000256" key="1">
    <source>
        <dbReference type="SAM" id="SignalP"/>
    </source>
</evidence>
<evidence type="ECO:0000259" key="2">
    <source>
        <dbReference type="PROSITE" id="PS50093"/>
    </source>
</evidence>
<dbReference type="AlphaFoldDB" id="A0A1M5ELQ1"/>
<name>A0A1M5ELQ1_9BACT</name>
<reference evidence="4" key="1">
    <citation type="submission" date="2016-11" db="EMBL/GenBank/DDBJ databases">
        <authorList>
            <person name="Varghese N."/>
            <person name="Submissions S."/>
        </authorList>
    </citation>
    <scope>NUCLEOTIDE SEQUENCE [LARGE SCALE GENOMIC DNA]</scope>
    <source>
        <strain evidence="4">DSM 27370</strain>
    </source>
</reference>
<dbReference type="Gene3D" id="2.60.40.10">
    <property type="entry name" value="Immunoglobulins"/>
    <property type="match status" value="1"/>
</dbReference>
<feature type="signal peptide" evidence="1">
    <location>
        <begin position="1"/>
        <end position="20"/>
    </location>
</feature>
<dbReference type="STRING" id="1346286.SAMN05444362_11077"/>
<proteinExistence type="predicted"/>
<keyword evidence="1" id="KW-0732">Signal</keyword>
<dbReference type="PROSITE" id="PS50093">
    <property type="entry name" value="PKD"/>
    <property type="match status" value="1"/>
</dbReference>
<keyword evidence="4" id="KW-1185">Reference proteome</keyword>
<dbReference type="RefSeq" id="WP_062182363.1">
    <property type="nucleotide sequence ID" value="NZ_BBXL01000016.1"/>
</dbReference>
<gene>
    <name evidence="3" type="ORF">SAMN05444362_11077</name>
</gene>
<evidence type="ECO:0000313" key="3">
    <source>
        <dbReference type="EMBL" id="SHF80233.1"/>
    </source>
</evidence>
<dbReference type="OrthoDB" id="993841at2"/>
<dbReference type="EMBL" id="FQUC01000010">
    <property type="protein sequence ID" value="SHF80233.1"/>
    <property type="molecule type" value="Genomic_DNA"/>
</dbReference>
<dbReference type="SUPFAM" id="SSF49299">
    <property type="entry name" value="PKD domain"/>
    <property type="match status" value="1"/>
</dbReference>
<dbReference type="Proteomes" id="UP000184480">
    <property type="component" value="Unassembled WGS sequence"/>
</dbReference>
<accession>A0A1M5ELQ1</accession>
<evidence type="ECO:0000313" key="4">
    <source>
        <dbReference type="Proteomes" id="UP000184480"/>
    </source>
</evidence>
<organism evidence="3 4">
    <name type="scientific">Dysgonomonas macrotermitis</name>
    <dbReference type="NCBI Taxonomy" id="1346286"/>
    <lineage>
        <taxon>Bacteria</taxon>
        <taxon>Pseudomonadati</taxon>
        <taxon>Bacteroidota</taxon>
        <taxon>Bacteroidia</taxon>
        <taxon>Bacteroidales</taxon>
        <taxon>Dysgonomonadaceae</taxon>
        <taxon>Dysgonomonas</taxon>
    </lineage>
</organism>
<protein>
    <recommendedName>
        <fullName evidence="2">PKD domain-containing protein</fullName>
    </recommendedName>
</protein>